<protein>
    <recommendedName>
        <fullName evidence="6">Copper chaperone PCu(A)C</fullName>
    </recommendedName>
</protein>
<evidence type="ECO:0008006" key="6">
    <source>
        <dbReference type="Google" id="ProtNLM"/>
    </source>
</evidence>
<keyword evidence="1" id="KW-0732">Signal</keyword>
<reference evidence="4 5" key="1">
    <citation type="submission" date="2016-10" db="EMBL/GenBank/DDBJ databases">
        <authorList>
            <person name="de Groot N.N."/>
        </authorList>
    </citation>
    <scope>NUCLEOTIDE SEQUENCE [LARGE SCALE GENOMIC DNA]</scope>
    <source>
        <strain evidence="3 4">CGMCC 1.9095</strain>
        <strain evidence="2 5">DSM 22558</strain>
    </source>
</reference>
<gene>
    <name evidence="3" type="ORF">SAMN04487855_3063</name>
    <name evidence="2" type="ORF">SAMN05216589_3065</name>
</gene>
<proteinExistence type="predicted"/>
<dbReference type="Proteomes" id="UP000186599">
    <property type="component" value="Unassembled WGS sequence"/>
</dbReference>
<dbReference type="Pfam" id="PF04314">
    <property type="entry name" value="PCuAC"/>
    <property type="match status" value="1"/>
</dbReference>
<dbReference type="EMBL" id="FOGN01000007">
    <property type="protein sequence ID" value="SES29747.1"/>
    <property type="molecule type" value="Genomic_DNA"/>
</dbReference>
<dbReference type="OrthoDB" id="9796962at2"/>
<dbReference type="EMBL" id="FOUA01000007">
    <property type="protein sequence ID" value="SFM29356.1"/>
    <property type="molecule type" value="Genomic_DNA"/>
</dbReference>
<dbReference type="Proteomes" id="UP000186904">
    <property type="component" value="Unassembled WGS sequence"/>
</dbReference>
<feature type="signal peptide" evidence="1">
    <location>
        <begin position="1"/>
        <end position="21"/>
    </location>
</feature>
<feature type="chain" id="PRO_5010473027" description="Copper chaperone PCu(A)C" evidence="1">
    <location>
        <begin position="22"/>
        <end position="161"/>
    </location>
</feature>
<dbReference type="AlphaFoldDB" id="A0A1H9W7U5"/>
<dbReference type="STRING" id="653930.SAMN05216589_3065"/>
<dbReference type="RefSeq" id="WP_074781179.1">
    <property type="nucleotide sequence ID" value="NZ_FOGN01000007.1"/>
</dbReference>
<evidence type="ECO:0000313" key="3">
    <source>
        <dbReference type="EMBL" id="SFM29356.1"/>
    </source>
</evidence>
<dbReference type="InterPro" id="IPR058248">
    <property type="entry name" value="Lxx211020-like"/>
</dbReference>
<evidence type="ECO:0000313" key="5">
    <source>
        <dbReference type="Proteomes" id="UP000186904"/>
    </source>
</evidence>
<evidence type="ECO:0000313" key="2">
    <source>
        <dbReference type="EMBL" id="SES29747.1"/>
    </source>
</evidence>
<keyword evidence="4" id="KW-1185">Reference proteome</keyword>
<evidence type="ECO:0000256" key="1">
    <source>
        <dbReference type="SAM" id="SignalP"/>
    </source>
</evidence>
<sequence length="161" mass="17269">MRLTQFSVLLGATLLSVQALAHDFTAGDIHIIHPWSRALPPVAPTGAAYLVLENKGDQADRLTGATSPIAGRVELHEHVHQDGLMKMQQIDSVAIAPGTQVEFKPGGNHFMLFDLQQPLVEGGSYPLTLNFEHAGEVEVEVKVTGEPAPAAPADHDAHSHH</sequence>
<dbReference type="PANTHER" id="PTHR36302">
    <property type="entry name" value="BLR7088 PROTEIN"/>
    <property type="match status" value="1"/>
</dbReference>
<dbReference type="InterPro" id="IPR036182">
    <property type="entry name" value="PCuAC_sf"/>
</dbReference>
<accession>A0A1H9W7U5</accession>
<name>A0A1H9W7U5_9GAMM</name>
<organism evidence="2 5">
    <name type="scientific">Halopseudomonas bauzanensis</name>
    <dbReference type="NCBI Taxonomy" id="653930"/>
    <lineage>
        <taxon>Bacteria</taxon>
        <taxon>Pseudomonadati</taxon>
        <taxon>Pseudomonadota</taxon>
        <taxon>Gammaproteobacteria</taxon>
        <taxon>Pseudomonadales</taxon>
        <taxon>Pseudomonadaceae</taxon>
        <taxon>Halopseudomonas</taxon>
    </lineage>
</organism>
<dbReference type="InterPro" id="IPR007410">
    <property type="entry name" value="LpqE-like"/>
</dbReference>
<dbReference type="SUPFAM" id="SSF110087">
    <property type="entry name" value="DR1885-like metal-binding protein"/>
    <property type="match status" value="1"/>
</dbReference>
<dbReference type="PANTHER" id="PTHR36302:SF1">
    <property type="entry name" value="COPPER CHAPERONE PCU(A)C"/>
    <property type="match status" value="1"/>
</dbReference>
<evidence type="ECO:0000313" key="4">
    <source>
        <dbReference type="Proteomes" id="UP000186599"/>
    </source>
</evidence>
<dbReference type="Gene3D" id="2.60.40.1890">
    <property type="entry name" value="PCu(A)C copper chaperone"/>
    <property type="match status" value="1"/>
</dbReference>